<dbReference type="SMART" id="SM00858">
    <property type="entry name" value="SAF"/>
    <property type="match status" value="1"/>
</dbReference>
<dbReference type="CDD" id="cd11614">
    <property type="entry name" value="SAF_CpaB_FlgA_like"/>
    <property type="match status" value="1"/>
</dbReference>
<proteinExistence type="predicted"/>
<dbReference type="InterPro" id="IPR017592">
    <property type="entry name" value="Pilus_assmbl_Flp-typ_CpaB"/>
</dbReference>
<dbReference type="OrthoDB" id="5182178at2"/>
<evidence type="ECO:0000313" key="2">
    <source>
        <dbReference type="EMBL" id="ROR66425.1"/>
    </source>
</evidence>
<reference evidence="2 3" key="1">
    <citation type="submission" date="2018-11" db="EMBL/GenBank/DDBJ databases">
        <title>Sequencing the genomes of 1000 actinobacteria strains.</title>
        <authorList>
            <person name="Klenk H.-P."/>
        </authorList>
    </citation>
    <scope>NUCLEOTIDE SEQUENCE [LARGE SCALE GENOMIC DNA]</scope>
    <source>
        <strain evidence="2 3">DSM 9580</strain>
    </source>
</reference>
<protein>
    <submittedName>
        <fullName evidence="2">Pilus assembly protein CpaB</fullName>
    </submittedName>
</protein>
<name>A0A3N2ATZ9_9MICO</name>
<evidence type="ECO:0000259" key="1">
    <source>
        <dbReference type="SMART" id="SM00858"/>
    </source>
</evidence>
<comment type="caution">
    <text evidence="2">The sequence shown here is derived from an EMBL/GenBank/DDBJ whole genome shotgun (WGS) entry which is preliminary data.</text>
</comment>
<accession>A0A3N2ATZ9</accession>
<dbReference type="AlphaFoldDB" id="A0A3N2ATZ9"/>
<evidence type="ECO:0000313" key="3">
    <source>
        <dbReference type="Proteomes" id="UP000275456"/>
    </source>
</evidence>
<feature type="domain" description="SAF" evidence="1">
    <location>
        <begin position="40"/>
        <end position="104"/>
    </location>
</feature>
<dbReference type="InterPro" id="IPR013974">
    <property type="entry name" value="SAF"/>
</dbReference>
<dbReference type="NCBIfam" id="TIGR03177">
    <property type="entry name" value="pilus_cpaB"/>
    <property type="match status" value="1"/>
</dbReference>
<keyword evidence="3" id="KW-1185">Reference proteome</keyword>
<sequence>MIRRIIVALVALLIAAAGGVLTFMYASGADARAMADMAPARVLVVAEPIAAGTPAEAIAESVSVAELPAAAVVPGGVADLADVAGLLTNADLEPGEQLLTARFESPEGLPEVVEVPPNMHQLSLQLETRRVIGGELRPGDTVGVFLSGTVVTGTSTENSESDQTHLILHKVLVTAVTGASGVVTDENGDEVEQEAEDTIMVTFALSAADAEQLVFGAEFGQIWLSLEGADVPEDGTRLVTPIEAFQ</sequence>
<dbReference type="InterPro" id="IPR031571">
    <property type="entry name" value="RcpC_dom"/>
</dbReference>
<organism evidence="2 3">
    <name type="scientific">Agrococcus jenensis</name>
    <dbReference type="NCBI Taxonomy" id="46353"/>
    <lineage>
        <taxon>Bacteria</taxon>
        <taxon>Bacillati</taxon>
        <taxon>Actinomycetota</taxon>
        <taxon>Actinomycetes</taxon>
        <taxon>Micrococcales</taxon>
        <taxon>Microbacteriaceae</taxon>
        <taxon>Agrococcus</taxon>
    </lineage>
</organism>
<dbReference type="EMBL" id="RKHJ01000001">
    <property type="protein sequence ID" value="ROR66425.1"/>
    <property type="molecule type" value="Genomic_DNA"/>
</dbReference>
<dbReference type="RefSeq" id="WP_123697417.1">
    <property type="nucleotide sequence ID" value="NZ_RKHJ01000001.1"/>
</dbReference>
<dbReference type="Pfam" id="PF08666">
    <property type="entry name" value="SAF"/>
    <property type="match status" value="1"/>
</dbReference>
<gene>
    <name evidence="2" type="ORF">EDD26_1808</name>
</gene>
<dbReference type="Proteomes" id="UP000275456">
    <property type="component" value="Unassembled WGS sequence"/>
</dbReference>
<dbReference type="Pfam" id="PF16976">
    <property type="entry name" value="RcpC"/>
    <property type="match status" value="1"/>
</dbReference>